<proteinExistence type="predicted"/>
<evidence type="ECO:0000313" key="1">
    <source>
        <dbReference type="EMBL" id="AOZ63857.1"/>
    </source>
</evidence>
<protein>
    <submittedName>
        <fullName evidence="1">Uncharacterized protein</fullName>
    </submittedName>
</protein>
<dbReference type="Proteomes" id="UP000224902">
    <property type="component" value="Segment"/>
</dbReference>
<keyword evidence="2" id="KW-1185">Reference proteome</keyword>
<name>A0A1I9SAQ1_9CAUD</name>
<dbReference type="EMBL" id="KX774321">
    <property type="protein sequence ID" value="AOZ63857.1"/>
    <property type="molecule type" value="Genomic_DNA"/>
</dbReference>
<evidence type="ECO:0000313" key="2">
    <source>
        <dbReference type="Proteomes" id="UP000224902"/>
    </source>
</evidence>
<organism evidence="1 2">
    <name type="scientific">Rhodococcus phage Weasels2</name>
    <dbReference type="NCBI Taxonomy" id="1897437"/>
    <lineage>
        <taxon>Viruses</taxon>
        <taxon>Duplodnaviria</taxon>
        <taxon>Heunggongvirae</taxon>
        <taxon>Uroviricota</taxon>
        <taxon>Caudoviricetes</taxon>
        <taxon>Weaselvirus</taxon>
        <taxon>Weaselvirus weasel</taxon>
    </lineage>
</organism>
<reference evidence="2" key="1">
    <citation type="submission" date="2016-08" db="EMBL/GenBank/DDBJ databases">
        <authorList>
            <person name="Seilhamer J.J."/>
        </authorList>
    </citation>
    <scope>NUCLEOTIDE SEQUENCE [LARGE SCALE GENOMIC DNA]</scope>
</reference>
<sequence length="82" mass="9354">MFKVVKTVVVQTHPADVEDVGPVYDQHWQAEEKLGDIEEKILEKDYRIVINDATIIVALGCTETGDRFTLIYTINEVNRYGV</sequence>
<accession>A0A1I9SAQ1</accession>
<gene>
    <name evidence="1" type="ORF">SEA_WEASELS2_279</name>
</gene>